<dbReference type="EMBL" id="JBBJBU010000009">
    <property type="protein sequence ID" value="KAK7204003.1"/>
    <property type="molecule type" value="Genomic_DNA"/>
</dbReference>
<name>A0ABR1F4J2_9ASCO</name>
<dbReference type="InterPro" id="IPR051783">
    <property type="entry name" value="NAD(P)-dependent_oxidoreduct"/>
</dbReference>
<reference evidence="2 3" key="1">
    <citation type="submission" date="2024-03" db="EMBL/GenBank/DDBJ databases">
        <title>Genome-scale model development and genomic sequencing of the oleaginous clade Lipomyces.</title>
        <authorList>
            <consortium name="Lawrence Berkeley National Laboratory"/>
            <person name="Czajka J.J."/>
            <person name="Han Y."/>
            <person name="Kim J."/>
            <person name="Mondo S.J."/>
            <person name="Hofstad B.A."/>
            <person name="Robles A."/>
            <person name="Haridas S."/>
            <person name="Riley R."/>
            <person name="LaButti K."/>
            <person name="Pangilinan J."/>
            <person name="Andreopoulos W."/>
            <person name="Lipzen A."/>
            <person name="Yan J."/>
            <person name="Wang M."/>
            <person name="Ng V."/>
            <person name="Grigoriev I.V."/>
            <person name="Spatafora J.W."/>
            <person name="Magnuson J.K."/>
            <person name="Baker S.E."/>
            <person name="Pomraning K.R."/>
        </authorList>
    </citation>
    <scope>NUCLEOTIDE SEQUENCE [LARGE SCALE GENOMIC DNA]</scope>
    <source>
        <strain evidence="2 3">Phaff 52-87</strain>
    </source>
</reference>
<comment type="caution">
    <text evidence="2">The sequence shown here is derived from an EMBL/GenBank/DDBJ whole genome shotgun (WGS) entry which is preliminary data.</text>
</comment>
<dbReference type="Pfam" id="PF01370">
    <property type="entry name" value="Epimerase"/>
    <property type="match status" value="1"/>
</dbReference>
<gene>
    <name evidence="2" type="ORF">BZA70DRAFT_281264</name>
</gene>
<dbReference type="RefSeq" id="XP_064767036.1">
    <property type="nucleotide sequence ID" value="XM_064913091.1"/>
</dbReference>
<keyword evidence="3" id="KW-1185">Reference proteome</keyword>
<dbReference type="PANTHER" id="PTHR48079:SF6">
    <property type="entry name" value="NAD(P)-BINDING DOMAIN-CONTAINING PROTEIN-RELATED"/>
    <property type="match status" value="1"/>
</dbReference>
<protein>
    <recommendedName>
        <fullName evidence="1">NAD-dependent epimerase/dehydratase domain-containing protein</fullName>
    </recommendedName>
</protein>
<accession>A0ABR1F4J2</accession>
<dbReference type="GeneID" id="90038603"/>
<evidence type="ECO:0000313" key="2">
    <source>
        <dbReference type="EMBL" id="KAK7204003.1"/>
    </source>
</evidence>
<evidence type="ECO:0000259" key="1">
    <source>
        <dbReference type="Pfam" id="PF01370"/>
    </source>
</evidence>
<dbReference type="InterPro" id="IPR001509">
    <property type="entry name" value="Epimerase_deHydtase"/>
</dbReference>
<dbReference type="InterPro" id="IPR036291">
    <property type="entry name" value="NAD(P)-bd_dom_sf"/>
</dbReference>
<sequence length="340" mass="37094">MLELLLTGASGYIGGAVLDRFVKANIPNLRITAFARNKSYADKIAAIYSDYDLSVEVGEAGYDDPVFSTLVSNADIIVHTGNSSDDQLSANVIAAGIKDGALLIHTSGTYILTDESENDTLVTRKFDDEADIETITSWGLEHHHRDIDLKILGIHAVKPKVNTIVVCPPLIYGNSSGPINKVSQQIPITIRIAAQAKANRCFGEGNAIWSSVHIDDLADFYLLLLTTYLRNPSELAMNELGYYFAESGEQSWKSLVSALDAPLVKYGVIDENHTSKTEKPWSVSDLAQVLGEKSAQGLYKAFISNSGSKATRARKLGWQPKMGDVYAYLDEAVKTFVDGR</sequence>
<dbReference type="Proteomes" id="UP001498771">
    <property type="component" value="Unassembled WGS sequence"/>
</dbReference>
<dbReference type="SUPFAM" id="SSF51735">
    <property type="entry name" value="NAD(P)-binding Rossmann-fold domains"/>
    <property type="match status" value="1"/>
</dbReference>
<dbReference type="Gene3D" id="3.40.50.720">
    <property type="entry name" value="NAD(P)-binding Rossmann-like Domain"/>
    <property type="match status" value="1"/>
</dbReference>
<dbReference type="PANTHER" id="PTHR48079">
    <property type="entry name" value="PROTEIN YEEZ"/>
    <property type="match status" value="1"/>
</dbReference>
<evidence type="ECO:0000313" key="3">
    <source>
        <dbReference type="Proteomes" id="UP001498771"/>
    </source>
</evidence>
<organism evidence="2 3">
    <name type="scientific">Myxozyma melibiosi</name>
    <dbReference type="NCBI Taxonomy" id="54550"/>
    <lineage>
        <taxon>Eukaryota</taxon>
        <taxon>Fungi</taxon>
        <taxon>Dikarya</taxon>
        <taxon>Ascomycota</taxon>
        <taxon>Saccharomycotina</taxon>
        <taxon>Lipomycetes</taxon>
        <taxon>Lipomycetales</taxon>
        <taxon>Lipomycetaceae</taxon>
        <taxon>Myxozyma</taxon>
    </lineage>
</organism>
<proteinExistence type="predicted"/>
<feature type="domain" description="NAD-dependent epimerase/dehydratase" evidence="1">
    <location>
        <begin position="5"/>
        <end position="230"/>
    </location>
</feature>